<organism evidence="3 4">
    <name type="scientific">Stigmatella aurantiaca</name>
    <dbReference type="NCBI Taxonomy" id="41"/>
    <lineage>
        <taxon>Bacteria</taxon>
        <taxon>Pseudomonadati</taxon>
        <taxon>Myxococcota</taxon>
        <taxon>Myxococcia</taxon>
        <taxon>Myxococcales</taxon>
        <taxon>Cystobacterineae</taxon>
        <taxon>Archangiaceae</taxon>
        <taxon>Stigmatella</taxon>
    </lineage>
</organism>
<proteinExistence type="predicted"/>
<reference evidence="4" key="1">
    <citation type="submission" date="2016-10" db="EMBL/GenBank/DDBJ databases">
        <authorList>
            <person name="Varghese N."/>
            <person name="Submissions S."/>
        </authorList>
    </citation>
    <scope>NUCLEOTIDE SEQUENCE [LARGE SCALE GENOMIC DNA]</scope>
    <source>
        <strain evidence="4">DSM 17044</strain>
    </source>
</reference>
<feature type="region of interest" description="Disordered" evidence="1">
    <location>
        <begin position="228"/>
        <end position="252"/>
    </location>
</feature>
<evidence type="ECO:0000313" key="3">
    <source>
        <dbReference type="EMBL" id="SEK23150.1"/>
    </source>
</evidence>
<evidence type="ECO:0000256" key="1">
    <source>
        <dbReference type="SAM" id="MobiDB-lite"/>
    </source>
</evidence>
<protein>
    <submittedName>
        <fullName evidence="3">Pilus formation protein N terminal region</fullName>
    </submittedName>
</protein>
<dbReference type="OrthoDB" id="5508601at2"/>
<accession>A0A1H7FGA5</accession>
<feature type="domain" description="Pilus formation protein N-terminal" evidence="2">
    <location>
        <begin position="50"/>
        <end position="99"/>
    </location>
</feature>
<keyword evidence="4" id="KW-1185">Reference proteome</keyword>
<dbReference type="RefSeq" id="WP_075004372.1">
    <property type="nucleotide sequence ID" value="NZ_FOAP01000001.1"/>
</dbReference>
<evidence type="ECO:0000313" key="4">
    <source>
        <dbReference type="Proteomes" id="UP000182719"/>
    </source>
</evidence>
<gene>
    <name evidence="3" type="ORF">SAMN05444354_10147</name>
</gene>
<dbReference type="Proteomes" id="UP000182719">
    <property type="component" value="Unassembled WGS sequence"/>
</dbReference>
<sequence>MSAPAPFAARLRAGWLAAFLCLPVPALAWPVDMRFSLESGADRFHKLSAVDWVEVEDPAIATAEVLSGSNELLLTGKRPGRTLLLLYAEGKFAVWQLTVSEPGARPAGPASPELLAAARKACPGLEAQEAPERLLTVTVKDAACRTALLPLFQSDAWLARELELTFELPVLQAQLSAMGPRLKELGLEARYIGAGLVLQGTASAEAHRRALWALFRQSVGRVALEDRVKVEPSEAPPEGQDAGTPDAGPRAR</sequence>
<dbReference type="AlphaFoldDB" id="A0A1H7FGA5"/>
<evidence type="ECO:0000259" key="2">
    <source>
        <dbReference type="Pfam" id="PF13629"/>
    </source>
</evidence>
<dbReference type="Pfam" id="PF13629">
    <property type="entry name" value="T2SS-T3SS_pil_N"/>
    <property type="match status" value="1"/>
</dbReference>
<dbReference type="InterPro" id="IPR032789">
    <property type="entry name" value="T2SS-T3SS_pil_N"/>
</dbReference>
<name>A0A1H7FGA5_STIAU</name>
<dbReference type="EMBL" id="FOAP01000001">
    <property type="protein sequence ID" value="SEK23150.1"/>
    <property type="molecule type" value="Genomic_DNA"/>
</dbReference>